<sequence length="145" mass="16561">MEFLKYKQKLVDYTKPTVILLKYANVKEQGKFPLVVTSTYNVTNIHINKDMPNINDFIKRLPKESSFGKSLSTTNTHTRGLDEIIQLGEPTFCITVSTINKLIALENGRYYRACHQCPQVAKGKIALFSVEMDTILKLRFGGIRF</sequence>
<dbReference type="Proteomes" id="UP001157006">
    <property type="component" value="Chromosome 4"/>
</dbReference>
<keyword evidence="2" id="KW-1185">Reference proteome</keyword>
<protein>
    <submittedName>
        <fullName evidence="1">Uncharacterized protein</fullName>
    </submittedName>
</protein>
<accession>A0AAV1AAE7</accession>
<dbReference type="AlphaFoldDB" id="A0AAV1AAE7"/>
<organism evidence="1 2">
    <name type="scientific">Vicia faba</name>
    <name type="common">Broad bean</name>
    <name type="synonym">Faba vulgaris</name>
    <dbReference type="NCBI Taxonomy" id="3906"/>
    <lineage>
        <taxon>Eukaryota</taxon>
        <taxon>Viridiplantae</taxon>
        <taxon>Streptophyta</taxon>
        <taxon>Embryophyta</taxon>
        <taxon>Tracheophyta</taxon>
        <taxon>Spermatophyta</taxon>
        <taxon>Magnoliopsida</taxon>
        <taxon>eudicotyledons</taxon>
        <taxon>Gunneridae</taxon>
        <taxon>Pentapetalae</taxon>
        <taxon>rosids</taxon>
        <taxon>fabids</taxon>
        <taxon>Fabales</taxon>
        <taxon>Fabaceae</taxon>
        <taxon>Papilionoideae</taxon>
        <taxon>50 kb inversion clade</taxon>
        <taxon>NPAAA clade</taxon>
        <taxon>Hologalegina</taxon>
        <taxon>IRL clade</taxon>
        <taxon>Fabeae</taxon>
        <taxon>Vicia</taxon>
    </lineage>
</organism>
<proteinExistence type="predicted"/>
<evidence type="ECO:0000313" key="1">
    <source>
        <dbReference type="EMBL" id="CAI8607039.1"/>
    </source>
</evidence>
<evidence type="ECO:0000313" key="2">
    <source>
        <dbReference type="Proteomes" id="UP001157006"/>
    </source>
</evidence>
<reference evidence="1 2" key="1">
    <citation type="submission" date="2023-01" db="EMBL/GenBank/DDBJ databases">
        <authorList>
            <person name="Kreplak J."/>
        </authorList>
    </citation>
    <scope>NUCLEOTIDE SEQUENCE [LARGE SCALE GENOMIC DNA]</scope>
</reference>
<dbReference type="EMBL" id="OX451739">
    <property type="protein sequence ID" value="CAI8607039.1"/>
    <property type="molecule type" value="Genomic_DNA"/>
</dbReference>
<name>A0AAV1AAE7_VICFA</name>
<gene>
    <name evidence="1" type="ORF">VFH_IV019360</name>
</gene>